<keyword evidence="7" id="KW-0963">Cytoplasm</keyword>
<proteinExistence type="inferred from homology"/>
<dbReference type="PATRIC" id="fig|1618756.3.peg.691"/>
<evidence type="ECO:0000256" key="3">
    <source>
        <dbReference type="ARBA" id="ARBA00022741"/>
    </source>
</evidence>
<dbReference type="SUPFAM" id="SSF52374">
    <property type="entry name" value="Nucleotidylyl transferase"/>
    <property type="match status" value="1"/>
</dbReference>
<evidence type="ECO:0000313" key="11">
    <source>
        <dbReference type="Proteomes" id="UP000034704"/>
    </source>
</evidence>
<comment type="catalytic activity">
    <reaction evidence="7">
        <text>tRNA(Glu) + L-glutamate + ATP = L-glutamyl-tRNA(Glu) + AMP + diphosphate</text>
        <dbReference type="Rhea" id="RHEA:23540"/>
        <dbReference type="Rhea" id="RHEA-COMP:9663"/>
        <dbReference type="Rhea" id="RHEA-COMP:9680"/>
        <dbReference type="ChEBI" id="CHEBI:29985"/>
        <dbReference type="ChEBI" id="CHEBI:30616"/>
        <dbReference type="ChEBI" id="CHEBI:33019"/>
        <dbReference type="ChEBI" id="CHEBI:78442"/>
        <dbReference type="ChEBI" id="CHEBI:78520"/>
        <dbReference type="ChEBI" id="CHEBI:456215"/>
        <dbReference type="EC" id="6.1.1.17"/>
    </reaction>
</comment>
<dbReference type="PANTHER" id="PTHR43311">
    <property type="entry name" value="GLUTAMATE--TRNA LIGASE"/>
    <property type="match status" value="1"/>
</dbReference>
<comment type="caution">
    <text evidence="10">The sequence shown here is derived from an EMBL/GenBank/DDBJ whole genome shotgun (WGS) entry which is preliminary data.</text>
</comment>
<dbReference type="GO" id="GO:0005829">
    <property type="term" value="C:cytosol"/>
    <property type="evidence" value="ECO:0007669"/>
    <property type="project" value="TreeGrafter"/>
</dbReference>
<dbReference type="Pfam" id="PF00749">
    <property type="entry name" value="tRNA-synt_1c"/>
    <property type="match status" value="2"/>
</dbReference>
<gene>
    <name evidence="7" type="primary">gltX</name>
    <name evidence="10" type="ORF">UV12_C0013G0012</name>
</gene>
<dbReference type="GO" id="GO:0006424">
    <property type="term" value="P:glutamyl-tRNA aminoacylation"/>
    <property type="evidence" value="ECO:0007669"/>
    <property type="project" value="UniProtKB-UniRule"/>
</dbReference>
<reference evidence="10 11" key="1">
    <citation type="journal article" date="2015" name="Nature">
        <title>rRNA introns, odd ribosomes, and small enigmatic genomes across a large radiation of phyla.</title>
        <authorList>
            <person name="Brown C.T."/>
            <person name="Hug L.A."/>
            <person name="Thomas B.C."/>
            <person name="Sharon I."/>
            <person name="Castelle C.J."/>
            <person name="Singh A."/>
            <person name="Wilkins M.J."/>
            <person name="Williams K.H."/>
            <person name="Banfield J.F."/>
        </authorList>
    </citation>
    <scope>NUCLEOTIDE SEQUENCE [LARGE SCALE GENOMIC DNA]</scope>
</reference>
<dbReference type="Proteomes" id="UP000034704">
    <property type="component" value="Unassembled WGS sequence"/>
</dbReference>
<feature type="domain" description="Glutamyl/glutaminyl-tRNA synthetase class Ib catalytic" evidence="8">
    <location>
        <begin position="106"/>
        <end position="277"/>
    </location>
</feature>
<accession>A0A0G0ZEC1</accession>
<dbReference type="PRINTS" id="PR00987">
    <property type="entry name" value="TRNASYNTHGLU"/>
</dbReference>
<dbReference type="STRING" id="1618756.UV12_C0013G0012"/>
<dbReference type="HAMAP" id="MF_00022">
    <property type="entry name" value="Glu_tRNA_synth_type1"/>
    <property type="match status" value="1"/>
</dbReference>
<evidence type="ECO:0000256" key="1">
    <source>
        <dbReference type="ARBA" id="ARBA00007894"/>
    </source>
</evidence>
<keyword evidence="6 7" id="KW-0030">Aminoacyl-tRNA synthetase</keyword>
<dbReference type="GO" id="GO:0000049">
    <property type="term" value="F:tRNA binding"/>
    <property type="evidence" value="ECO:0007669"/>
    <property type="project" value="InterPro"/>
</dbReference>
<keyword evidence="2 7" id="KW-0436">Ligase</keyword>
<comment type="subcellular location">
    <subcellularLocation>
        <location evidence="7">Cytoplasm</location>
    </subcellularLocation>
</comment>
<dbReference type="Pfam" id="PF19269">
    <property type="entry name" value="Anticodon_2"/>
    <property type="match status" value="1"/>
</dbReference>
<dbReference type="Gene3D" id="3.90.800.10">
    <property type="entry name" value="Glutamyl-tRNA Synthetase, Domain 3"/>
    <property type="match status" value="1"/>
</dbReference>
<dbReference type="InterPro" id="IPR000924">
    <property type="entry name" value="Glu/Gln-tRNA-synth"/>
</dbReference>
<feature type="domain" description="Glutamyl/glutaminyl-tRNA synthetase class Ib catalytic" evidence="8">
    <location>
        <begin position="3"/>
        <end position="103"/>
    </location>
</feature>
<dbReference type="AlphaFoldDB" id="A0A0G0ZEC1"/>
<dbReference type="Gene3D" id="3.40.50.620">
    <property type="entry name" value="HUPs"/>
    <property type="match status" value="1"/>
</dbReference>
<feature type="short sequence motif" description="'KMSKS' region" evidence="7">
    <location>
        <begin position="208"/>
        <end position="212"/>
    </location>
</feature>
<comment type="similarity">
    <text evidence="1 7">Belongs to the class-I aminoacyl-tRNA synthetase family. Glutamate--tRNA ligase type 1 subfamily.</text>
</comment>
<dbReference type="Gene3D" id="1.10.1160.10">
    <property type="entry name" value="Glutamyl-trna Synthetase, Domain 2"/>
    <property type="match status" value="1"/>
</dbReference>
<dbReference type="SUPFAM" id="SSF48163">
    <property type="entry name" value="An anticodon-binding domain of class I aminoacyl-tRNA synthetases"/>
    <property type="match status" value="1"/>
</dbReference>
<sequence>MTEVITRFAPSPTGVLHIGSVRTALYSWLYARQNNGKFILRIEDTDKERSKKEFEDNILDGLNWLGLNHDEFYRQSDRSPIYKKHLIDLIAKGAVYLSKEEPKEPGERAEVLRFKNPNRVVTFHDEARGDISFDTTELGDFVIAKDFESPLYHFAVVVDDFEMGVTHIIRGDDAISNTPRQILIQEALGAPRPIYAHLPMILAPDKSKLSKRHGALAVTEYREEGYLPEAIINFVALMGWNPGNDQEIVSIAEMIKLFSLPKIQKSGAVFNIDKLKWLNKFYIKTLTQEKLANEILLRLTETLKEYAKNNPMIFSKMIPIIVEHISFFEEVSTLAESGEYDYFFVDPMYEREGALWKDEKDPIIASQKLKKVLFLLNDIDDAFFTPETIKTAVWNYATEVGRGSVLWPMRFALSGREKSPDPFTLASILGKEATIRRIEYAMKLLLS</sequence>
<dbReference type="NCBIfam" id="TIGR00464">
    <property type="entry name" value="gltX_bact"/>
    <property type="match status" value="1"/>
</dbReference>
<evidence type="ECO:0000256" key="4">
    <source>
        <dbReference type="ARBA" id="ARBA00022840"/>
    </source>
</evidence>
<dbReference type="PANTHER" id="PTHR43311:SF2">
    <property type="entry name" value="GLUTAMATE--TRNA LIGASE, MITOCHONDRIAL-RELATED"/>
    <property type="match status" value="1"/>
</dbReference>
<keyword evidence="5 7" id="KW-0648">Protein biosynthesis</keyword>
<feature type="short sequence motif" description="'HIGH' region" evidence="7">
    <location>
        <begin position="10"/>
        <end position="20"/>
    </location>
</feature>
<keyword evidence="3 7" id="KW-0547">Nucleotide-binding</keyword>
<evidence type="ECO:0000313" key="10">
    <source>
        <dbReference type="EMBL" id="KKS47029.1"/>
    </source>
</evidence>
<dbReference type="GO" id="GO:0005524">
    <property type="term" value="F:ATP binding"/>
    <property type="evidence" value="ECO:0007669"/>
    <property type="project" value="UniProtKB-UniRule"/>
</dbReference>
<dbReference type="Gene3D" id="1.10.10.350">
    <property type="match status" value="1"/>
</dbReference>
<protein>
    <recommendedName>
        <fullName evidence="7">Glutamate--tRNA ligase</fullName>
        <ecNumber evidence="7">6.1.1.17</ecNumber>
    </recommendedName>
    <alternativeName>
        <fullName evidence="7">Glutamyl-tRNA synthetase</fullName>
        <shortName evidence="7">GluRS</shortName>
    </alternativeName>
</protein>
<comment type="subunit">
    <text evidence="7">Monomer.</text>
</comment>
<dbReference type="GO" id="GO:0004818">
    <property type="term" value="F:glutamate-tRNA ligase activity"/>
    <property type="evidence" value="ECO:0007669"/>
    <property type="project" value="UniProtKB-UniRule"/>
</dbReference>
<name>A0A0G0ZEC1_9BACT</name>
<feature type="domain" description="Aminoacyl-tRNA synthetase class I anticodon-binding" evidence="9">
    <location>
        <begin position="298"/>
        <end position="441"/>
    </location>
</feature>
<dbReference type="EMBL" id="LCDG01000013">
    <property type="protein sequence ID" value="KKS47029.1"/>
    <property type="molecule type" value="Genomic_DNA"/>
</dbReference>
<comment type="function">
    <text evidence="7">Catalyzes the attachment of glutamate to tRNA(Glu) in a two-step reaction: glutamate is first activated by ATP to form Glu-AMP and then transferred to the acceptor end of tRNA(Glu).</text>
</comment>
<dbReference type="CDD" id="cd00808">
    <property type="entry name" value="GluRS_core"/>
    <property type="match status" value="1"/>
</dbReference>
<evidence type="ECO:0000256" key="2">
    <source>
        <dbReference type="ARBA" id="ARBA00022598"/>
    </source>
</evidence>
<dbReference type="InterPro" id="IPR008925">
    <property type="entry name" value="aa_tRNA-synth_I_cd-bd_sf"/>
</dbReference>
<organism evidence="10 11">
    <name type="scientific">Candidatus Nomurabacteria bacterium GW2011_GWC2_42_20</name>
    <dbReference type="NCBI Taxonomy" id="1618756"/>
    <lineage>
        <taxon>Bacteria</taxon>
        <taxon>Candidatus Nomuraibacteriota</taxon>
    </lineage>
</organism>
<keyword evidence="4 7" id="KW-0067">ATP-binding</keyword>
<dbReference type="InterPro" id="IPR033910">
    <property type="entry name" value="GluRS_core"/>
</dbReference>
<feature type="binding site" evidence="7">
    <location>
        <position position="211"/>
    </location>
    <ligand>
        <name>ATP</name>
        <dbReference type="ChEBI" id="CHEBI:30616"/>
    </ligand>
</feature>
<dbReference type="GO" id="GO:0008270">
    <property type="term" value="F:zinc ion binding"/>
    <property type="evidence" value="ECO:0007669"/>
    <property type="project" value="InterPro"/>
</dbReference>
<dbReference type="InterPro" id="IPR020058">
    <property type="entry name" value="Glu/Gln-tRNA-synth_Ib_cat-dom"/>
</dbReference>
<evidence type="ECO:0000259" key="8">
    <source>
        <dbReference type="Pfam" id="PF00749"/>
    </source>
</evidence>
<dbReference type="InterPro" id="IPR004527">
    <property type="entry name" value="Glu-tRNA-ligase_bac/mito"/>
</dbReference>
<evidence type="ECO:0000256" key="5">
    <source>
        <dbReference type="ARBA" id="ARBA00022917"/>
    </source>
</evidence>
<evidence type="ECO:0000256" key="7">
    <source>
        <dbReference type="HAMAP-Rule" id="MF_00022"/>
    </source>
</evidence>
<comment type="caution">
    <text evidence="7">Lacks conserved residue(s) required for the propagation of feature annotation.</text>
</comment>
<dbReference type="InterPro" id="IPR020061">
    <property type="entry name" value="Glu_tRNA_lig_a-bdl"/>
</dbReference>
<evidence type="ECO:0000259" key="9">
    <source>
        <dbReference type="Pfam" id="PF19269"/>
    </source>
</evidence>
<dbReference type="InterPro" id="IPR014729">
    <property type="entry name" value="Rossmann-like_a/b/a_fold"/>
</dbReference>
<dbReference type="InterPro" id="IPR045462">
    <property type="entry name" value="aa-tRNA-synth_I_cd-bd"/>
</dbReference>
<dbReference type="InterPro" id="IPR049940">
    <property type="entry name" value="GluQ/Sye"/>
</dbReference>
<evidence type="ECO:0000256" key="6">
    <source>
        <dbReference type="ARBA" id="ARBA00023146"/>
    </source>
</evidence>
<dbReference type="EC" id="6.1.1.17" evidence="7"/>
<dbReference type="InterPro" id="IPR020751">
    <property type="entry name" value="aa-tRNA-synth_I_codon-bd_sub2"/>
</dbReference>